<gene>
    <name evidence="5" type="ORF">SUNI508_06588</name>
</gene>
<evidence type="ECO:0000256" key="2">
    <source>
        <dbReference type="ARBA" id="ARBA00022737"/>
    </source>
</evidence>
<keyword evidence="2" id="KW-0677">Repeat</keyword>
<name>A0ABR2V053_9PEZI</name>
<dbReference type="InterPro" id="IPR011989">
    <property type="entry name" value="ARM-like"/>
</dbReference>
<feature type="domain" description="Nucleotide exchange factor Fes1" evidence="4">
    <location>
        <begin position="5"/>
        <end position="89"/>
    </location>
</feature>
<comment type="caution">
    <text evidence="5">The sequence shown here is derived from an EMBL/GenBank/DDBJ whole genome shotgun (WGS) entry which is preliminary data.</text>
</comment>
<dbReference type="InterPro" id="IPR050693">
    <property type="entry name" value="Hsp70_NEF-Inhibitors"/>
</dbReference>
<dbReference type="Pfam" id="PF08609">
    <property type="entry name" value="Fes1"/>
    <property type="match status" value="1"/>
</dbReference>
<comment type="similarity">
    <text evidence="1">Belongs to the FES1 family.</text>
</comment>
<evidence type="ECO:0000256" key="1">
    <source>
        <dbReference type="ARBA" id="ARBA00011045"/>
    </source>
</evidence>
<sequence length="242" mass="25962">MDKGLNDLLKWSINASTAKEDNTGPSPTARTPNADAIAALLGGPSDADLMMAAMANVTSTDPEITLESKLNALDNLEQLIESLDNANLLSKLGLWTPLLELLGHDESEIRRMAAWVVGTAVQNNAPSQERLVALGGVEKLVAMVLGERIGMEKRSGDGDVIVQDVQDAQGVNAGEQEVKDVRRKAVYALSSAVRNYQPAMDVLSSELKKRDGKETGIVEATDMEKVDVVIDALREKVANAEK</sequence>
<dbReference type="Gene3D" id="1.25.10.10">
    <property type="entry name" value="Leucine-rich Repeat Variant"/>
    <property type="match status" value="1"/>
</dbReference>
<dbReference type="EMBL" id="JARVKF010000246">
    <property type="protein sequence ID" value="KAK9420319.1"/>
    <property type="molecule type" value="Genomic_DNA"/>
</dbReference>
<evidence type="ECO:0000259" key="4">
    <source>
        <dbReference type="Pfam" id="PF08609"/>
    </source>
</evidence>
<evidence type="ECO:0000313" key="5">
    <source>
        <dbReference type="EMBL" id="KAK9420319.1"/>
    </source>
</evidence>
<evidence type="ECO:0000256" key="3">
    <source>
        <dbReference type="ARBA" id="ARBA00024912"/>
    </source>
</evidence>
<keyword evidence="6" id="KW-1185">Reference proteome</keyword>
<proteinExistence type="inferred from homology"/>
<reference evidence="5 6" key="1">
    <citation type="journal article" date="2024" name="J. Plant Pathol.">
        <title>Sequence and assembly of the genome of Seiridium unicorne, isolate CBS 538.82, causal agent of cypress canker disease.</title>
        <authorList>
            <person name="Scali E."/>
            <person name="Rocca G.D."/>
            <person name="Danti R."/>
            <person name="Garbelotto M."/>
            <person name="Barberini S."/>
            <person name="Baroncelli R."/>
            <person name="Emiliani G."/>
        </authorList>
    </citation>
    <scope>NUCLEOTIDE SEQUENCE [LARGE SCALE GENOMIC DNA]</scope>
    <source>
        <strain evidence="5 6">BM-138-508</strain>
    </source>
</reference>
<dbReference type="InterPro" id="IPR013918">
    <property type="entry name" value="Nucleotide_exch_fac_Fes1"/>
</dbReference>
<dbReference type="InterPro" id="IPR016024">
    <property type="entry name" value="ARM-type_fold"/>
</dbReference>
<dbReference type="SUPFAM" id="SSF48371">
    <property type="entry name" value="ARM repeat"/>
    <property type="match status" value="1"/>
</dbReference>
<dbReference type="PANTHER" id="PTHR19316">
    <property type="entry name" value="PROTEIN FOLDING REGULATOR"/>
    <property type="match status" value="1"/>
</dbReference>
<dbReference type="PANTHER" id="PTHR19316:SF18">
    <property type="entry name" value="HSP70-BINDING PROTEIN 1"/>
    <property type="match status" value="1"/>
</dbReference>
<evidence type="ECO:0000313" key="6">
    <source>
        <dbReference type="Proteomes" id="UP001408356"/>
    </source>
</evidence>
<organism evidence="5 6">
    <name type="scientific">Seiridium unicorne</name>
    <dbReference type="NCBI Taxonomy" id="138068"/>
    <lineage>
        <taxon>Eukaryota</taxon>
        <taxon>Fungi</taxon>
        <taxon>Dikarya</taxon>
        <taxon>Ascomycota</taxon>
        <taxon>Pezizomycotina</taxon>
        <taxon>Sordariomycetes</taxon>
        <taxon>Xylariomycetidae</taxon>
        <taxon>Amphisphaeriales</taxon>
        <taxon>Sporocadaceae</taxon>
        <taxon>Seiridium</taxon>
    </lineage>
</organism>
<dbReference type="Proteomes" id="UP001408356">
    <property type="component" value="Unassembled WGS sequence"/>
</dbReference>
<protein>
    <submittedName>
        <fullName evidence="5">Nucleotide exchange factor Fes1-domain-containing protein</fullName>
    </submittedName>
</protein>
<comment type="function">
    <text evidence="3">Functions as a nucleotide exchange factor (NEF) for Hsp70 chaperones which accelerates the release of ADP. Required for fully efficient Hsp70-mediated folding of proteins.</text>
</comment>
<accession>A0ABR2V053</accession>